<dbReference type="EMBL" id="PFOB01000016">
    <property type="protein sequence ID" value="PIZ63688.1"/>
    <property type="molecule type" value="Genomic_DNA"/>
</dbReference>
<keyword evidence="3" id="KW-0067">ATP-binding</keyword>
<dbReference type="InterPro" id="IPR013221">
    <property type="entry name" value="Mur_ligase_cen"/>
</dbReference>
<dbReference type="InterPro" id="IPR036615">
    <property type="entry name" value="Mur_ligase_C_dom_sf"/>
</dbReference>
<feature type="transmembrane region" description="Helical" evidence="4">
    <location>
        <begin position="60"/>
        <end position="79"/>
    </location>
</feature>
<evidence type="ECO:0000256" key="3">
    <source>
        <dbReference type="ARBA" id="ARBA00022840"/>
    </source>
</evidence>
<evidence type="ECO:0000259" key="5">
    <source>
        <dbReference type="Pfam" id="PF08245"/>
    </source>
</evidence>
<dbReference type="Gene3D" id="3.40.1190.10">
    <property type="entry name" value="Mur-like, catalytic domain"/>
    <property type="match status" value="1"/>
</dbReference>
<reference evidence="7" key="1">
    <citation type="submission" date="2017-09" db="EMBL/GenBank/DDBJ databases">
        <title>Depth-based differentiation of microbial function through sediment-hosted aquifers and enrichment of novel symbionts in the deep terrestrial subsurface.</title>
        <authorList>
            <person name="Probst A.J."/>
            <person name="Ladd B."/>
            <person name="Jarett J.K."/>
            <person name="Geller-Mcgrath D.E."/>
            <person name="Sieber C.M.K."/>
            <person name="Emerson J.B."/>
            <person name="Anantharaman K."/>
            <person name="Thomas B.C."/>
            <person name="Malmstrom R."/>
            <person name="Stieglmeier M."/>
            <person name="Klingl A."/>
            <person name="Woyke T."/>
            <person name="Ryan C.M."/>
            <person name="Banfield J.F."/>
        </authorList>
    </citation>
    <scope>NUCLEOTIDE SEQUENCE [LARGE SCALE GENOMIC DNA]</scope>
</reference>
<comment type="caution">
    <text evidence="6">The sequence shown here is derived from an EMBL/GenBank/DDBJ whole genome shotgun (WGS) entry which is preliminary data.</text>
</comment>
<dbReference type="Proteomes" id="UP000228503">
    <property type="component" value="Unassembled WGS sequence"/>
</dbReference>
<organism evidence="6 7">
    <name type="scientific">Candidatus Roizmanbacteria bacterium CG_4_10_14_0_2_um_filter_39_13</name>
    <dbReference type="NCBI Taxonomy" id="1974825"/>
    <lineage>
        <taxon>Bacteria</taxon>
        <taxon>Candidatus Roizmaniibacteriota</taxon>
    </lineage>
</organism>
<evidence type="ECO:0000256" key="1">
    <source>
        <dbReference type="ARBA" id="ARBA00022598"/>
    </source>
</evidence>
<evidence type="ECO:0000313" key="7">
    <source>
        <dbReference type="Proteomes" id="UP000228503"/>
    </source>
</evidence>
<keyword evidence="4" id="KW-0812">Transmembrane</keyword>
<keyword evidence="1" id="KW-0436">Ligase</keyword>
<dbReference type="SUPFAM" id="SSF53244">
    <property type="entry name" value="MurD-like peptide ligases, peptide-binding domain"/>
    <property type="match status" value="1"/>
</dbReference>
<feature type="transmembrane region" description="Helical" evidence="4">
    <location>
        <begin position="6"/>
        <end position="23"/>
    </location>
</feature>
<dbReference type="SUPFAM" id="SSF53623">
    <property type="entry name" value="MurD-like peptide ligases, catalytic domain"/>
    <property type="match status" value="1"/>
</dbReference>
<evidence type="ECO:0000256" key="2">
    <source>
        <dbReference type="ARBA" id="ARBA00022741"/>
    </source>
</evidence>
<evidence type="ECO:0000256" key="4">
    <source>
        <dbReference type="SAM" id="Phobius"/>
    </source>
</evidence>
<evidence type="ECO:0000313" key="6">
    <source>
        <dbReference type="EMBL" id="PIZ63688.1"/>
    </source>
</evidence>
<proteinExistence type="predicted"/>
<accession>A0A2M7U0U1</accession>
<gene>
    <name evidence="6" type="ORF">COY16_01275</name>
</gene>
<sequence length="483" mass="54031">MLILVLTHYFLTLILGLNYNYMFQIKEYRLDRLTSMVKEMGILRFIYTSKIRLPAFSLRNILILLVHITLASLLFLYSFEQKYLFSFLGITFFLAPLTSFFIIMIGVMITSIPSSIIRSWIRMNAINNVKKSKTVFIGITGSYGKTSTKEYLAHILSAHYSVAKTPKNMNTDVGIALSINRSLTSSTQFFITELGAYRTGELSHAASYIPFRNIILCGLGNQHLDLYGSHEALVEEETSPIFNLSSQGKAYLNSDSVRRNNIDISNVSSVTYGSSPHVDVQLSNVQTSTAGTTGLIRYRDTIFHINTKLLGAHSLENLLPVVALAFDIGMEKKMIEKQISSIQPLQGKLSKHFGLNNSIILHDGVNTNFNGFLAAIDVMKLFTHSNKIIMTQGIIELGGEKRSSYKSILKHLSNTGISLFTTDKLFNTIKSPVAINTFNDVDTMQNAIFKKLDKNTLLLIEGTFAQPILDSFLDTVHINSTNK</sequence>
<keyword evidence="2" id="KW-0547">Nucleotide-binding</keyword>
<dbReference type="Pfam" id="PF08245">
    <property type="entry name" value="Mur_ligase_M"/>
    <property type="match status" value="1"/>
</dbReference>
<dbReference type="PANTHER" id="PTHR43024:SF1">
    <property type="entry name" value="UDP-N-ACETYLMURAMOYL-TRIPEPTIDE--D-ALANYL-D-ALANINE LIGASE"/>
    <property type="match status" value="1"/>
</dbReference>
<dbReference type="GO" id="GO:0016881">
    <property type="term" value="F:acid-amino acid ligase activity"/>
    <property type="evidence" value="ECO:0007669"/>
    <property type="project" value="InterPro"/>
</dbReference>
<feature type="domain" description="Mur ligase central" evidence="5">
    <location>
        <begin position="139"/>
        <end position="325"/>
    </location>
</feature>
<feature type="transmembrane region" description="Helical" evidence="4">
    <location>
        <begin position="85"/>
        <end position="112"/>
    </location>
</feature>
<dbReference type="Gene3D" id="3.90.190.20">
    <property type="entry name" value="Mur ligase, C-terminal domain"/>
    <property type="match status" value="1"/>
</dbReference>
<dbReference type="InterPro" id="IPR036565">
    <property type="entry name" value="Mur-like_cat_sf"/>
</dbReference>
<dbReference type="AlphaFoldDB" id="A0A2M7U0U1"/>
<dbReference type="GO" id="GO:0005524">
    <property type="term" value="F:ATP binding"/>
    <property type="evidence" value="ECO:0007669"/>
    <property type="project" value="UniProtKB-KW"/>
</dbReference>
<keyword evidence="4" id="KW-0472">Membrane</keyword>
<keyword evidence="4" id="KW-1133">Transmembrane helix</keyword>
<protein>
    <recommendedName>
        <fullName evidence="5">Mur ligase central domain-containing protein</fullName>
    </recommendedName>
</protein>
<name>A0A2M7U0U1_9BACT</name>
<dbReference type="InterPro" id="IPR051046">
    <property type="entry name" value="MurCDEF_CellWall_CoF430Synth"/>
</dbReference>
<dbReference type="PANTHER" id="PTHR43024">
    <property type="entry name" value="UDP-N-ACETYLMURAMOYL-TRIPEPTIDE--D-ALANYL-D-ALANINE LIGASE"/>
    <property type="match status" value="1"/>
</dbReference>